<name>A0ABV5SAE4_9ACTN</name>
<evidence type="ECO:0000313" key="2">
    <source>
        <dbReference type="Proteomes" id="UP001589532"/>
    </source>
</evidence>
<dbReference type="SUPFAM" id="SSF53795">
    <property type="entry name" value="PEP carboxykinase-like"/>
    <property type="match status" value="1"/>
</dbReference>
<protein>
    <submittedName>
        <fullName evidence="1">Uncharacterized protein</fullName>
    </submittedName>
</protein>
<keyword evidence="2" id="KW-1185">Reference proteome</keyword>
<dbReference type="Gene3D" id="3.40.50.300">
    <property type="entry name" value="P-loop containing nucleotide triphosphate hydrolases"/>
    <property type="match status" value="1"/>
</dbReference>
<dbReference type="RefSeq" id="WP_344990556.1">
    <property type="nucleotide sequence ID" value="NZ_BAAAXV010000005.1"/>
</dbReference>
<dbReference type="InterPro" id="IPR027417">
    <property type="entry name" value="P-loop_NTPase"/>
</dbReference>
<reference evidence="1 2" key="1">
    <citation type="submission" date="2024-09" db="EMBL/GenBank/DDBJ databases">
        <authorList>
            <person name="Sun Q."/>
            <person name="Mori K."/>
        </authorList>
    </citation>
    <scope>NUCLEOTIDE SEQUENCE [LARGE SCALE GENOMIC DNA]</scope>
    <source>
        <strain evidence="1 2">JCM 3143</strain>
    </source>
</reference>
<gene>
    <name evidence="1" type="ORF">ACFFSA_36720</name>
</gene>
<accession>A0ABV5SAE4</accession>
<dbReference type="EMBL" id="JBHMBW010000049">
    <property type="protein sequence ID" value="MFB9628650.1"/>
    <property type="molecule type" value="Genomic_DNA"/>
</dbReference>
<organism evidence="1 2">
    <name type="scientific">Nonomuraea helvata</name>
    <dbReference type="NCBI Taxonomy" id="37484"/>
    <lineage>
        <taxon>Bacteria</taxon>
        <taxon>Bacillati</taxon>
        <taxon>Actinomycetota</taxon>
        <taxon>Actinomycetes</taxon>
        <taxon>Streptosporangiales</taxon>
        <taxon>Streptosporangiaceae</taxon>
        <taxon>Nonomuraea</taxon>
    </lineage>
</organism>
<comment type="caution">
    <text evidence="1">The sequence shown here is derived from an EMBL/GenBank/DDBJ whole genome shotgun (WGS) entry which is preliminary data.</text>
</comment>
<sequence length="342" mass="37084">MTMPDVISEAVGRIRVSGADEAMLERVLGKYRTIHEIRPEEPDEVLAWHISYDGDGASPVTEGRRVRVEHETTAIRVPRGDGYELHLPERGATVVRTAGHAAVRGDRKVAAELMRKALRQILTRGEQRLGMIQLHASAVTDAAGGVLAFVGHKGAGKTTTLTAALVHGGMDLVGNDRLCLVGGSGTGQGPGVYGWPTDYPIGHGTLQAAGLWDRVPGHLRDETRKVSFTPEHFASLCGATITPRGTLQAIAFLSMDLTRKDVDFHEREPAESIEEILREHLFDAEDDEDHPDWLGLDRHASSFGREIAAARLGGVRFFRFAIGGDLRAIASGVKKLRQCVTG</sequence>
<proteinExistence type="predicted"/>
<dbReference type="Proteomes" id="UP001589532">
    <property type="component" value="Unassembled WGS sequence"/>
</dbReference>
<evidence type="ECO:0000313" key="1">
    <source>
        <dbReference type="EMBL" id="MFB9628650.1"/>
    </source>
</evidence>